<evidence type="ECO:0000313" key="3">
    <source>
        <dbReference type="Proteomes" id="UP000593567"/>
    </source>
</evidence>
<feature type="domain" description="Reverse transcriptase" evidence="1">
    <location>
        <begin position="1"/>
        <end position="104"/>
    </location>
</feature>
<dbReference type="PANTHER" id="PTHR37984:SF13">
    <property type="entry name" value="RIBONUCLEASE H"/>
    <property type="match status" value="1"/>
</dbReference>
<dbReference type="PROSITE" id="PS50878">
    <property type="entry name" value="RT_POL"/>
    <property type="match status" value="1"/>
</dbReference>
<dbReference type="EMBL" id="VXIV02000176">
    <property type="protein sequence ID" value="KAF6040154.1"/>
    <property type="molecule type" value="Genomic_DNA"/>
</dbReference>
<dbReference type="OrthoDB" id="6118485at2759"/>
<dbReference type="InterPro" id="IPR050951">
    <property type="entry name" value="Retrovirus_Pol_polyprotein"/>
</dbReference>
<accession>A0A7J7KPP5</accession>
<dbReference type="PANTHER" id="PTHR37984">
    <property type="entry name" value="PROTEIN CBG26694"/>
    <property type="match status" value="1"/>
</dbReference>
<dbReference type="FunFam" id="3.30.70.270:FF:000003">
    <property type="entry name" value="Transposon Ty3-G Gag-Pol polyprotein"/>
    <property type="match status" value="1"/>
</dbReference>
<dbReference type="InterPro" id="IPR043128">
    <property type="entry name" value="Rev_trsase/Diguanyl_cyclase"/>
</dbReference>
<evidence type="ECO:0000259" key="1">
    <source>
        <dbReference type="PROSITE" id="PS50878"/>
    </source>
</evidence>
<dbReference type="Proteomes" id="UP000593567">
    <property type="component" value="Unassembled WGS sequence"/>
</dbReference>
<dbReference type="SUPFAM" id="SSF56672">
    <property type="entry name" value="DNA/RNA polymerases"/>
    <property type="match status" value="1"/>
</dbReference>
<evidence type="ECO:0000313" key="2">
    <source>
        <dbReference type="EMBL" id="KAF6040154.1"/>
    </source>
</evidence>
<name>A0A7J7KPP5_BUGNE</name>
<organism evidence="2 3">
    <name type="scientific">Bugula neritina</name>
    <name type="common">Brown bryozoan</name>
    <name type="synonym">Sertularia neritina</name>
    <dbReference type="NCBI Taxonomy" id="10212"/>
    <lineage>
        <taxon>Eukaryota</taxon>
        <taxon>Metazoa</taxon>
        <taxon>Spiralia</taxon>
        <taxon>Lophotrochozoa</taxon>
        <taxon>Bryozoa</taxon>
        <taxon>Gymnolaemata</taxon>
        <taxon>Cheilostomatida</taxon>
        <taxon>Flustrina</taxon>
        <taxon>Buguloidea</taxon>
        <taxon>Bugulidae</taxon>
        <taxon>Bugula</taxon>
    </lineage>
</organism>
<keyword evidence="3" id="KW-1185">Reference proteome</keyword>
<proteinExistence type="predicted"/>
<comment type="caution">
    <text evidence="2">The sequence shown here is derived from an EMBL/GenBank/DDBJ whole genome shotgun (WGS) entry which is preliminary data.</text>
</comment>
<reference evidence="2" key="1">
    <citation type="submission" date="2020-06" db="EMBL/GenBank/DDBJ databases">
        <title>Draft genome of Bugula neritina, a colonial animal packing powerful symbionts and potential medicines.</title>
        <authorList>
            <person name="Rayko M."/>
        </authorList>
    </citation>
    <scope>NUCLEOTIDE SEQUENCE [LARGE SCALE GENOMIC DNA]</scope>
    <source>
        <strain evidence="2">Kwan_BN1</strain>
    </source>
</reference>
<sequence>MIVSKESRPLLALTTHKGLYAYTRLAFGISVAPALWQNAMEQVLMSIERVQVYYDDILIAGGTEEQHVKLLDQVMTRLEEYGLRLNEQKCKFFRESVEYLGMVIDQNGIAPIPSKIKKVVSTPKPKDVTQLRSYVSMLSYYRRYLKKLAQEIAPLTNILAGKKTQLDWSSG</sequence>
<dbReference type="InterPro" id="IPR000477">
    <property type="entry name" value="RT_dom"/>
</dbReference>
<dbReference type="InterPro" id="IPR043502">
    <property type="entry name" value="DNA/RNA_pol_sf"/>
</dbReference>
<gene>
    <name evidence="2" type="ORF">EB796_001547</name>
</gene>
<protein>
    <recommendedName>
        <fullName evidence="1">Reverse transcriptase domain-containing protein</fullName>
    </recommendedName>
</protein>
<dbReference type="Gene3D" id="3.30.70.270">
    <property type="match status" value="2"/>
</dbReference>
<dbReference type="CDD" id="cd01647">
    <property type="entry name" value="RT_LTR"/>
    <property type="match status" value="1"/>
</dbReference>
<dbReference type="AlphaFoldDB" id="A0A7J7KPP5"/>
<dbReference type="Pfam" id="PF00078">
    <property type="entry name" value="RVT_1"/>
    <property type="match status" value="1"/>
</dbReference>